<reference evidence="2" key="1">
    <citation type="submission" date="2019-04" db="EMBL/GenBank/DDBJ databases">
        <title>Friends and foes A comparative genomics studyof 23 Aspergillus species from section Flavi.</title>
        <authorList>
            <consortium name="DOE Joint Genome Institute"/>
            <person name="Kjaerbolling I."/>
            <person name="Vesth T."/>
            <person name="Frisvad J.C."/>
            <person name="Nybo J.L."/>
            <person name="Theobald S."/>
            <person name="Kildgaard S."/>
            <person name="Isbrandt T."/>
            <person name="Kuo A."/>
            <person name="Sato A."/>
            <person name="Lyhne E.K."/>
            <person name="Kogle M.E."/>
            <person name="Wiebenga A."/>
            <person name="Kun R.S."/>
            <person name="Lubbers R.J."/>
            <person name="Makela M.R."/>
            <person name="Barry K."/>
            <person name="Chovatia M."/>
            <person name="Clum A."/>
            <person name="Daum C."/>
            <person name="Haridas S."/>
            <person name="He G."/>
            <person name="LaButti K."/>
            <person name="Lipzen A."/>
            <person name="Mondo S."/>
            <person name="Riley R."/>
            <person name="Salamov A."/>
            <person name="Simmons B.A."/>
            <person name="Magnuson J.K."/>
            <person name="Henrissat B."/>
            <person name="Mortensen U.H."/>
            <person name="Larsen T.O."/>
            <person name="Devries R.P."/>
            <person name="Grigoriev I.V."/>
            <person name="Machida M."/>
            <person name="Baker S.E."/>
            <person name="Andersen M.R."/>
        </authorList>
    </citation>
    <scope>NUCLEOTIDE SEQUENCE [LARGE SCALE GENOMIC DNA]</scope>
    <source>
        <strain evidence="2">CBS 130017</strain>
    </source>
</reference>
<name>A0A5N6X1A3_9EURO</name>
<evidence type="ECO:0000313" key="1">
    <source>
        <dbReference type="EMBL" id="KAE8326096.1"/>
    </source>
</evidence>
<protein>
    <submittedName>
        <fullName evidence="1">Uncharacterized protein</fullName>
    </submittedName>
</protein>
<organism evidence="1 2">
    <name type="scientific">Aspergillus sergii</name>
    <dbReference type="NCBI Taxonomy" id="1034303"/>
    <lineage>
        <taxon>Eukaryota</taxon>
        <taxon>Fungi</taxon>
        <taxon>Dikarya</taxon>
        <taxon>Ascomycota</taxon>
        <taxon>Pezizomycotina</taxon>
        <taxon>Eurotiomycetes</taxon>
        <taxon>Eurotiomycetidae</taxon>
        <taxon>Eurotiales</taxon>
        <taxon>Aspergillaceae</taxon>
        <taxon>Aspergillus</taxon>
        <taxon>Aspergillus subgen. Circumdati</taxon>
    </lineage>
</organism>
<sequence>MHKSFRVTRFPGMMREDLQQATLQVKRTVSSASIQTPYEILSNLRARPRWTPSESFSELPLDPCRAKLILLGVIFRCLHPLLIIGVIRGDQSLFYSSPVQETHKDVHRTRVEFSRNTWSDHLSAANAFKATREVWYRKGRAAAFEFAVSNRINFDRVYEVLQAAVIRLSP</sequence>
<evidence type="ECO:0000313" key="2">
    <source>
        <dbReference type="Proteomes" id="UP000325945"/>
    </source>
</evidence>
<proteinExistence type="predicted"/>
<dbReference type="AlphaFoldDB" id="A0A5N6X1A3"/>
<gene>
    <name evidence="1" type="ORF">BDV39DRAFT_177515</name>
</gene>
<dbReference type="EMBL" id="ML741802">
    <property type="protein sequence ID" value="KAE8326096.1"/>
    <property type="molecule type" value="Genomic_DNA"/>
</dbReference>
<dbReference type="Proteomes" id="UP000325945">
    <property type="component" value="Unassembled WGS sequence"/>
</dbReference>
<accession>A0A5N6X1A3</accession>
<keyword evidence="2" id="KW-1185">Reference proteome</keyword>